<protein>
    <submittedName>
        <fullName evidence="2">Sulfurase</fullName>
    </submittedName>
</protein>
<dbReference type="InterPro" id="IPR011037">
    <property type="entry name" value="Pyrv_Knase-like_insert_dom_sf"/>
</dbReference>
<feature type="domain" description="MOSC" evidence="1">
    <location>
        <begin position="26"/>
        <end position="183"/>
    </location>
</feature>
<dbReference type="Pfam" id="PF03473">
    <property type="entry name" value="MOSC"/>
    <property type="match status" value="1"/>
</dbReference>
<evidence type="ECO:0000313" key="3">
    <source>
        <dbReference type="Proteomes" id="UP000249185"/>
    </source>
</evidence>
<dbReference type="InterPro" id="IPR005302">
    <property type="entry name" value="MoCF_Sase_C"/>
</dbReference>
<accession>A0A2W5QCY3</accession>
<dbReference type="GO" id="GO:0030170">
    <property type="term" value="F:pyridoxal phosphate binding"/>
    <property type="evidence" value="ECO:0007669"/>
    <property type="project" value="InterPro"/>
</dbReference>
<dbReference type="SUPFAM" id="SSF50800">
    <property type="entry name" value="PK beta-barrel domain-like"/>
    <property type="match status" value="1"/>
</dbReference>
<dbReference type="InterPro" id="IPR052716">
    <property type="entry name" value="MOSC_domain"/>
</dbReference>
<dbReference type="EMBL" id="QFPW01000008">
    <property type="protein sequence ID" value="PZQ49260.1"/>
    <property type="molecule type" value="Genomic_DNA"/>
</dbReference>
<name>A0A2W5QCY3_RHOSU</name>
<evidence type="ECO:0000259" key="1">
    <source>
        <dbReference type="PROSITE" id="PS51340"/>
    </source>
</evidence>
<dbReference type="PANTHER" id="PTHR36930:SF1">
    <property type="entry name" value="MOSC DOMAIN-CONTAINING PROTEIN"/>
    <property type="match status" value="1"/>
</dbReference>
<gene>
    <name evidence="2" type="ORF">DI556_11965</name>
</gene>
<dbReference type="PANTHER" id="PTHR36930">
    <property type="entry name" value="METAL-SULFUR CLUSTER BIOSYNTHESIS PROTEINS YUAD-RELATED"/>
    <property type="match status" value="1"/>
</dbReference>
<organism evidence="2 3">
    <name type="scientific">Rhodovulum sulfidophilum</name>
    <name type="common">Rhodobacter sulfidophilus</name>
    <dbReference type="NCBI Taxonomy" id="35806"/>
    <lineage>
        <taxon>Bacteria</taxon>
        <taxon>Pseudomonadati</taxon>
        <taxon>Pseudomonadota</taxon>
        <taxon>Alphaproteobacteria</taxon>
        <taxon>Rhodobacterales</taxon>
        <taxon>Paracoccaceae</taxon>
        <taxon>Rhodovulum</taxon>
    </lineage>
</organism>
<comment type="caution">
    <text evidence="2">The sequence shown here is derived from an EMBL/GenBank/DDBJ whole genome shotgun (WGS) entry which is preliminary data.</text>
</comment>
<dbReference type="Proteomes" id="UP000249185">
    <property type="component" value="Unassembled WGS sequence"/>
</dbReference>
<evidence type="ECO:0000313" key="2">
    <source>
        <dbReference type="EMBL" id="PZQ49260.1"/>
    </source>
</evidence>
<dbReference type="AlphaFoldDB" id="A0A2W5QCY3"/>
<dbReference type="GO" id="GO:0003824">
    <property type="term" value="F:catalytic activity"/>
    <property type="evidence" value="ECO:0007669"/>
    <property type="project" value="InterPro"/>
</dbReference>
<dbReference type="GO" id="GO:0030151">
    <property type="term" value="F:molybdenum ion binding"/>
    <property type="evidence" value="ECO:0007669"/>
    <property type="project" value="InterPro"/>
</dbReference>
<proteinExistence type="predicted"/>
<sequence length="194" mass="20793">MAILNPTDLAGRVVFLGVVRDRAVSLRSESLDRVPARFEGFEGDCHSGLTRPSCSRVSQQYPKGTTIRNTRQVTILSREEMAATAAAIGLAELDPRWLGANMVLEGLPELTLLPPSSRLVFESGASLVVDMENAPCAFLAKEIEAVHPGAGLRWKAAARGRRGVTAWVEAEGEIALGAIATLHAPPVRLYPPLS</sequence>
<reference evidence="2 3" key="1">
    <citation type="submission" date="2017-08" db="EMBL/GenBank/DDBJ databases">
        <title>Infants hospitalized years apart are colonized by the same room-sourced microbial strains.</title>
        <authorList>
            <person name="Brooks B."/>
            <person name="Olm M.R."/>
            <person name="Firek B.A."/>
            <person name="Baker R."/>
            <person name="Thomas B.C."/>
            <person name="Morowitz M.J."/>
            <person name="Banfield J.F."/>
        </authorList>
    </citation>
    <scope>NUCLEOTIDE SEQUENCE [LARGE SCALE GENOMIC DNA]</scope>
    <source>
        <strain evidence="2">S2_005_002_R2_34</strain>
    </source>
</reference>
<dbReference type="PROSITE" id="PS51340">
    <property type="entry name" value="MOSC"/>
    <property type="match status" value="1"/>
</dbReference>
<dbReference type="Gene3D" id="2.40.33.20">
    <property type="entry name" value="PK beta-barrel domain-like"/>
    <property type="match status" value="1"/>
</dbReference>